<protein>
    <submittedName>
        <fullName evidence="3">Alpha/beta hydrolase</fullName>
    </submittedName>
</protein>
<dbReference type="InterPro" id="IPR029058">
    <property type="entry name" value="AB_hydrolase_fold"/>
</dbReference>
<dbReference type="PANTHER" id="PTHR43798:SF31">
    <property type="entry name" value="AB HYDROLASE SUPERFAMILY PROTEIN YCLE"/>
    <property type="match status" value="1"/>
</dbReference>
<dbReference type="OrthoDB" id="9785847at2"/>
<evidence type="ECO:0000256" key="1">
    <source>
        <dbReference type="ARBA" id="ARBA00022801"/>
    </source>
</evidence>
<organism evidence="3 4">
    <name type="scientific">Actinophytocola xanthii</name>
    <dbReference type="NCBI Taxonomy" id="1912961"/>
    <lineage>
        <taxon>Bacteria</taxon>
        <taxon>Bacillati</taxon>
        <taxon>Actinomycetota</taxon>
        <taxon>Actinomycetes</taxon>
        <taxon>Pseudonocardiales</taxon>
        <taxon>Pseudonocardiaceae</taxon>
    </lineage>
</organism>
<accession>A0A1Q8CN30</accession>
<dbReference type="InterPro" id="IPR000639">
    <property type="entry name" value="Epox_hydrolase-like"/>
</dbReference>
<gene>
    <name evidence="3" type="ORF">BU204_20335</name>
</gene>
<dbReference type="AlphaFoldDB" id="A0A1Q8CN30"/>
<dbReference type="Proteomes" id="UP000185596">
    <property type="component" value="Unassembled WGS sequence"/>
</dbReference>
<proteinExistence type="predicted"/>
<evidence type="ECO:0000313" key="4">
    <source>
        <dbReference type="Proteomes" id="UP000185596"/>
    </source>
</evidence>
<dbReference type="PRINTS" id="PR00111">
    <property type="entry name" value="ABHYDROLASE"/>
</dbReference>
<sequence length="282" mass="29412">MADDVRPRLVRTLSGAGGVRLALREAGDPSSPPIVLLHGWAASALSWADQLEDDALTARYRLIAADLRGHGESATPDDGYDDPAVWAGDVAALLEYAGRPAVLVGWSYGGLVVTDYLRVCGTAGVAGIVLVGAITEIGRGLPGGAVGPVMARIMRPALSEDPAVAVPALTTLAERMTAEPGTAEQVRRRLADSLRVPARVRAALFRRTAASGDVLAAVDVPVLVVHGDADEIISVAAGEYAAGKIPGARRRWFTGVGHMPLAERAAEFNDDLRAFAGSVMDH</sequence>
<dbReference type="InterPro" id="IPR050266">
    <property type="entry name" value="AB_hydrolase_sf"/>
</dbReference>
<dbReference type="Pfam" id="PF12697">
    <property type="entry name" value="Abhydrolase_6"/>
    <property type="match status" value="1"/>
</dbReference>
<dbReference type="GO" id="GO:0016787">
    <property type="term" value="F:hydrolase activity"/>
    <property type="evidence" value="ECO:0007669"/>
    <property type="project" value="UniProtKB-KW"/>
</dbReference>
<dbReference type="SUPFAM" id="SSF53474">
    <property type="entry name" value="alpha/beta-Hydrolases"/>
    <property type="match status" value="1"/>
</dbReference>
<dbReference type="PRINTS" id="PR00412">
    <property type="entry name" value="EPOXHYDRLASE"/>
</dbReference>
<dbReference type="STRING" id="1912961.BU204_20335"/>
<evidence type="ECO:0000313" key="3">
    <source>
        <dbReference type="EMBL" id="OLF15754.1"/>
    </source>
</evidence>
<dbReference type="GO" id="GO:0016020">
    <property type="term" value="C:membrane"/>
    <property type="evidence" value="ECO:0007669"/>
    <property type="project" value="TreeGrafter"/>
</dbReference>
<evidence type="ECO:0000259" key="2">
    <source>
        <dbReference type="Pfam" id="PF12697"/>
    </source>
</evidence>
<name>A0A1Q8CN30_9PSEU</name>
<dbReference type="PANTHER" id="PTHR43798">
    <property type="entry name" value="MONOACYLGLYCEROL LIPASE"/>
    <property type="match status" value="1"/>
</dbReference>
<keyword evidence="1 3" id="KW-0378">Hydrolase</keyword>
<keyword evidence="4" id="KW-1185">Reference proteome</keyword>
<reference evidence="3 4" key="1">
    <citation type="submission" date="2016-12" db="EMBL/GenBank/DDBJ databases">
        <title>The draft genome sequence of Actinophytocola sp. 11-183.</title>
        <authorList>
            <person name="Wang W."/>
            <person name="Yuan L."/>
        </authorList>
    </citation>
    <scope>NUCLEOTIDE SEQUENCE [LARGE SCALE GENOMIC DNA]</scope>
    <source>
        <strain evidence="3 4">11-183</strain>
    </source>
</reference>
<comment type="caution">
    <text evidence="3">The sequence shown here is derived from an EMBL/GenBank/DDBJ whole genome shotgun (WGS) entry which is preliminary data.</text>
</comment>
<dbReference type="InterPro" id="IPR000073">
    <property type="entry name" value="AB_hydrolase_1"/>
</dbReference>
<dbReference type="Gene3D" id="3.40.50.1820">
    <property type="entry name" value="alpha/beta hydrolase"/>
    <property type="match status" value="1"/>
</dbReference>
<dbReference type="EMBL" id="MSIE01000037">
    <property type="protein sequence ID" value="OLF15754.1"/>
    <property type="molecule type" value="Genomic_DNA"/>
</dbReference>
<feature type="domain" description="AB hydrolase-1" evidence="2">
    <location>
        <begin position="34"/>
        <end position="270"/>
    </location>
</feature>